<feature type="region of interest" description="Disordered" evidence="1">
    <location>
        <begin position="72"/>
        <end position="268"/>
    </location>
</feature>
<keyword evidence="3" id="KW-1185">Reference proteome</keyword>
<evidence type="ECO:0000256" key="1">
    <source>
        <dbReference type="SAM" id="MobiDB-lite"/>
    </source>
</evidence>
<feature type="region of interest" description="Disordered" evidence="1">
    <location>
        <begin position="639"/>
        <end position="767"/>
    </location>
</feature>
<reference evidence="2" key="1">
    <citation type="journal article" date="2010" name="Science">
        <title>Plasticity of animal genome architecture unmasked by rapid evolution of a pelagic tunicate.</title>
        <authorList>
            <person name="Denoeud F."/>
            <person name="Henriet S."/>
            <person name="Mungpakdee S."/>
            <person name="Aury J.M."/>
            <person name="Da Silva C."/>
            <person name="Brinkmann H."/>
            <person name="Mikhaleva J."/>
            <person name="Olsen L.C."/>
            <person name="Jubin C."/>
            <person name="Canestro C."/>
            <person name="Bouquet J.M."/>
            <person name="Danks G."/>
            <person name="Poulain J."/>
            <person name="Campsteijn C."/>
            <person name="Adamski M."/>
            <person name="Cross I."/>
            <person name="Yadetie F."/>
            <person name="Muffato M."/>
            <person name="Louis A."/>
            <person name="Butcher S."/>
            <person name="Tsagkogeorga G."/>
            <person name="Konrad A."/>
            <person name="Singh S."/>
            <person name="Jensen M.F."/>
            <person name="Cong E.H."/>
            <person name="Eikeseth-Otteraa H."/>
            <person name="Noel B."/>
            <person name="Anthouard V."/>
            <person name="Porcel B.M."/>
            <person name="Kachouri-Lafond R."/>
            <person name="Nishino A."/>
            <person name="Ugolini M."/>
            <person name="Chourrout P."/>
            <person name="Nishida H."/>
            <person name="Aasland R."/>
            <person name="Huzurbazar S."/>
            <person name="Westhof E."/>
            <person name="Delsuc F."/>
            <person name="Lehrach H."/>
            <person name="Reinhardt R."/>
            <person name="Weissenbach J."/>
            <person name="Roy S.W."/>
            <person name="Artiguenave F."/>
            <person name="Postlethwait J.H."/>
            <person name="Manak J.R."/>
            <person name="Thompson E.M."/>
            <person name="Jaillon O."/>
            <person name="Du Pasquier L."/>
            <person name="Boudinot P."/>
            <person name="Liberles D.A."/>
            <person name="Volff J.N."/>
            <person name="Philippe H."/>
            <person name="Lenhard B."/>
            <person name="Roest Crollius H."/>
            <person name="Wincker P."/>
            <person name="Chourrout D."/>
        </authorList>
    </citation>
    <scope>NUCLEOTIDE SEQUENCE [LARGE SCALE GENOMIC DNA]</scope>
</reference>
<feature type="compositionally biased region" description="Polar residues" evidence="1">
    <location>
        <begin position="639"/>
        <end position="665"/>
    </location>
</feature>
<dbReference type="EMBL" id="FN653016">
    <property type="protein sequence ID" value="CBY06942.1"/>
    <property type="molecule type" value="Genomic_DNA"/>
</dbReference>
<protein>
    <submittedName>
        <fullName evidence="2">Uncharacterized protein</fullName>
    </submittedName>
</protein>
<feature type="compositionally biased region" description="Low complexity" evidence="1">
    <location>
        <begin position="447"/>
        <end position="470"/>
    </location>
</feature>
<feature type="region of interest" description="Disordered" evidence="1">
    <location>
        <begin position="526"/>
        <end position="561"/>
    </location>
</feature>
<feature type="region of interest" description="Disordered" evidence="1">
    <location>
        <begin position="801"/>
        <end position="826"/>
    </location>
</feature>
<sequence length="826" mass="91789">MLEPKHKDYAAVKIMDVTSSSDSESESEIATPSVSNLKSRFSVKNGGDKPLVIQPIHEPVIRREPLYLRNRFHKEPTNQEDIIRSDQPGTKEKPEYSFNVGDLKKQFTGAAPKISRPITEPLPNKSTGGMSRTKSAPLQSSKDAKDVASDVEIVRSQAGVREEAVKPQGGLAAIRSQWENNVEESIRGRARSRRPDPINLKEEAKEVKIRDKSQRRESRHARRAASTGRGAAMKIYDDGASNRREESKSPPRRKKTPAPVKKEVKKEVKVEKPVQVVETAKPKSPVPAKKLVEDEKAKAVGVEEAFDLMSVDRSRATSVPTIGSPTESNRTDVKDDFDLLNGDSFNDPSTVKDIKKDIKESYSAVAFLRKCVNAFLLFFIFHIIFEPEEVISTKSSVIDFEEPSVQEIVPKKEEINRSNENKSVPQSPLVPEPLEIIETPQEQVFSQVESSSVTPSLPNLSENLPSSTSNQIIDELPNPPIAENAHQLSPSLERTSSGWIKVENDASSESESFDTLKTESTIALAIEPNGSDEDQKTTASGISQSSHDLLEENSQENLTEVEEKIEEKKIIDIKIKEENSQEKLTLYAEYTESDYKEENLMDETKDLEMEEDIENLQYENATKALSDIDSEIYNEPLSNISEATEELSPNDSFSKDMNIQTTGNHQPVDAPLEVLEIPPKQNAMSDSSSSSDEEEPEQQIQARRTIGFAPEIEILNESTDDEIVEICSREFKPTNSREPTPPGNLTESSSDYDARSSDEESTDPEVREAIQKCSMEMTEKIINDSLAQVKNESIIDDFDLLGDLGSVSTPNAPPGGATSNNFDLLA</sequence>
<feature type="compositionally biased region" description="Polar residues" evidence="1">
    <location>
        <begin position="486"/>
        <end position="496"/>
    </location>
</feature>
<gene>
    <name evidence="2" type="ORF">GSOID_T00006017001</name>
</gene>
<feature type="compositionally biased region" description="Basic and acidic residues" evidence="1">
    <location>
        <begin position="235"/>
        <end position="249"/>
    </location>
</feature>
<feature type="compositionally biased region" description="Polar residues" evidence="1">
    <location>
        <begin position="537"/>
        <end position="547"/>
    </location>
</feature>
<feature type="region of interest" description="Disordered" evidence="1">
    <location>
        <begin position="411"/>
        <end position="430"/>
    </location>
</feature>
<feature type="compositionally biased region" description="Basic and acidic residues" evidence="1">
    <location>
        <begin position="411"/>
        <end position="420"/>
    </location>
</feature>
<feature type="compositionally biased region" description="Polar residues" evidence="1">
    <location>
        <begin position="817"/>
        <end position="826"/>
    </location>
</feature>
<feature type="compositionally biased region" description="Acidic residues" evidence="1">
    <location>
        <begin position="551"/>
        <end position="560"/>
    </location>
</feature>
<dbReference type="InParanoid" id="E4WU41"/>
<accession>E4WU41</accession>
<feature type="compositionally biased region" description="Basic and acidic residues" evidence="1">
    <location>
        <begin position="752"/>
        <end position="767"/>
    </location>
</feature>
<feature type="compositionally biased region" description="Polar residues" evidence="1">
    <location>
        <begin position="124"/>
        <end position="141"/>
    </location>
</feature>
<proteinExistence type="predicted"/>
<organism evidence="2">
    <name type="scientific">Oikopleura dioica</name>
    <name type="common">Tunicate</name>
    <dbReference type="NCBI Taxonomy" id="34765"/>
    <lineage>
        <taxon>Eukaryota</taxon>
        <taxon>Metazoa</taxon>
        <taxon>Chordata</taxon>
        <taxon>Tunicata</taxon>
        <taxon>Appendicularia</taxon>
        <taxon>Copelata</taxon>
        <taxon>Oikopleuridae</taxon>
        <taxon>Oikopleura</taxon>
    </lineage>
</organism>
<feature type="compositionally biased region" description="Basic and acidic residues" evidence="1">
    <location>
        <begin position="73"/>
        <end position="95"/>
    </location>
</feature>
<feature type="compositionally biased region" description="Basic and acidic residues" evidence="1">
    <location>
        <begin position="193"/>
        <end position="216"/>
    </location>
</feature>
<dbReference type="OrthoDB" id="10470789at2759"/>
<evidence type="ECO:0000313" key="3">
    <source>
        <dbReference type="Proteomes" id="UP000001307"/>
    </source>
</evidence>
<feature type="compositionally biased region" description="Polar residues" evidence="1">
    <location>
        <begin position="733"/>
        <end position="751"/>
    </location>
</feature>
<name>E4WU41_OIKDI</name>
<feature type="region of interest" description="Disordered" evidence="1">
    <location>
        <begin position="447"/>
        <end position="496"/>
    </location>
</feature>
<dbReference type="Proteomes" id="UP000001307">
    <property type="component" value="Unassembled WGS sequence"/>
</dbReference>
<dbReference type="AlphaFoldDB" id="E4WU41"/>
<evidence type="ECO:0000313" key="2">
    <source>
        <dbReference type="EMBL" id="CBY06942.1"/>
    </source>
</evidence>